<dbReference type="AlphaFoldDB" id="A0A850PAX4"/>
<dbReference type="SUPFAM" id="SSF49785">
    <property type="entry name" value="Galactose-binding domain-like"/>
    <property type="match status" value="1"/>
</dbReference>
<dbReference type="Gene3D" id="3.40.50.1820">
    <property type="entry name" value="alpha/beta hydrolase"/>
    <property type="match status" value="2"/>
</dbReference>
<dbReference type="GO" id="GO:0008239">
    <property type="term" value="F:dipeptidyl-peptidase activity"/>
    <property type="evidence" value="ECO:0007669"/>
    <property type="project" value="InterPro"/>
</dbReference>
<dbReference type="PANTHER" id="PTHR43056:SF10">
    <property type="entry name" value="COCE_NOND FAMILY, PUTATIVE (AFU_ORTHOLOGUE AFUA_7G00600)-RELATED"/>
    <property type="match status" value="1"/>
</dbReference>
<dbReference type="InterPro" id="IPR005674">
    <property type="entry name" value="CocE/Ser_esterase"/>
</dbReference>
<keyword evidence="4" id="KW-1185">Reference proteome</keyword>
<proteinExistence type="predicted"/>
<dbReference type="NCBIfam" id="TIGR00976">
    <property type="entry name" value="CocE_NonD"/>
    <property type="match status" value="1"/>
</dbReference>
<evidence type="ECO:0000313" key="4">
    <source>
        <dbReference type="Proteomes" id="UP000585665"/>
    </source>
</evidence>
<name>A0A850PAX4_9PROT</name>
<keyword evidence="1 3" id="KW-0378">Hydrolase</keyword>
<dbReference type="SUPFAM" id="SSF53474">
    <property type="entry name" value="alpha/beta-Hydrolases"/>
    <property type="match status" value="1"/>
</dbReference>
<gene>
    <name evidence="3" type="ORF">HUK82_04565</name>
</gene>
<reference evidence="3 4" key="1">
    <citation type="submission" date="2020-06" db="EMBL/GenBank/DDBJ databases">
        <title>Description of novel acetic acid bacteria.</title>
        <authorList>
            <person name="Sombolestani A."/>
        </authorList>
    </citation>
    <scope>NUCLEOTIDE SEQUENCE [LARGE SCALE GENOMIC DNA]</scope>
    <source>
        <strain evidence="3 4">LMG 27010</strain>
    </source>
</reference>
<sequence length="680" mass="75473">MTSKRNGNDMSAEFDVQEHLWITLSDGCRLGARLWLPRTAYEQRVPAIMEYIPYRKGDGTRARDEPMHGYFAQNGYAAIRVDMRGSGESDGHLADEYLRQEQDDALEVIDWIARQPWCSGAVGMMGKSWGGFNALQVAARRPAALRAIVTAYSTDDRFADDIHFMGGCLLNDNLWWGSIMLAYQGRPPDPAIAGDDWRAIWRARIDAMPFFPAVWAGHQSYDAYWRHGSVREDYSAIVCPVLIVGGWVDSYTNAVPRLLEGLTVPRQAIIGPWGHVYPQDGVPGPAIGFLQDVTRWWDRWLKDTGGDVTDMPAVRAFLQDPMPPDATRAEASGRWVSEGSWPSSMIEHRDWSLRGDGGLGQPDHSETLLRICTPQSHGRAGGEWMGTGCRGEMPLDQRLDDGFATVFQTGPLAQTCEVLGVPTLRVELCSDQPVATLVVRLSDVAPDGRAERVSYQVLNLTHRNGHATPAPMEPGRLVPVTVTLSACGHRFAAGHRIRVALGTTYWPMIWPAPQVATLMLRPAGSILTLPCRTTPPEQERAVVFDPPVHGPVTPVTQLEAGRLQRHFAFDAVSGVSTYVTDAVGGVFGEGVQKFDETDTVMAHSLRRELTIRDDDPLSARYVLTQSLRLSRPECDARIETRTEMTSDAHHFHLAGVLTVLDHGDVFARREWRESIPRTLL</sequence>
<accession>A0A850PAX4</accession>
<dbReference type="InterPro" id="IPR050585">
    <property type="entry name" value="Xaa-Pro_dipeptidyl-ppase/CocE"/>
</dbReference>
<dbReference type="PANTHER" id="PTHR43056">
    <property type="entry name" value="PEPTIDASE S9 PROLYL OLIGOPEPTIDASE"/>
    <property type="match status" value="1"/>
</dbReference>
<evidence type="ECO:0000259" key="2">
    <source>
        <dbReference type="SMART" id="SM00939"/>
    </source>
</evidence>
<dbReference type="InterPro" id="IPR008979">
    <property type="entry name" value="Galactose-bd-like_sf"/>
</dbReference>
<dbReference type="InterPro" id="IPR000383">
    <property type="entry name" value="Xaa-Pro-like_dom"/>
</dbReference>
<dbReference type="Proteomes" id="UP000585665">
    <property type="component" value="Unassembled WGS sequence"/>
</dbReference>
<dbReference type="Pfam" id="PF02129">
    <property type="entry name" value="Peptidase_S15"/>
    <property type="match status" value="1"/>
</dbReference>
<dbReference type="Pfam" id="PF08530">
    <property type="entry name" value="PepX_C"/>
    <property type="match status" value="1"/>
</dbReference>
<organism evidence="3 4">
    <name type="scientific">Ameyamaea chiangmaiensis</name>
    <dbReference type="NCBI Taxonomy" id="442969"/>
    <lineage>
        <taxon>Bacteria</taxon>
        <taxon>Pseudomonadati</taxon>
        <taxon>Pseudomonadota</taxon>
        <taxon>Alphaproteobacteria</taxon>
        <taxon>Acetobacterales</taxon>
        <taxon>Acetobacteraceae</taxon>
        <taxon>Ameyamaea</taxon>
    </lineage>
</organism>
<dbReference type="SMART" id="SM00939">
    <property type="entry name" value="PepX_C"/>
    <property type="match status" value="1"/>
</dbReference>
<feature type="domain" description="Xaa-Pro dipeptidyl-peptidase C-terminal" evidence="2">
    <location>
        <begin position="294"/>
        <end position="553"/>
    </location>
</feature>
<dbReference type="Gene3D" id="2.60.120.260">
    <property type="entry name" value="Galactose-binding domain-like"/>
    <property type="match status" value="1"/>
</dbReference>
<dbReference type="InterPro" id="IPR029058">
    <property type="entry name" value="AB_hydrolase_fold"/>
</dbReference>
<evidence type="ECO:0000313" key="3">
    <source>
        <dbReference type="EMBL" id="NVN39839.1"/>
    </source>
</evidence>
<dbReference type="EMBL" id="JABXXR010000018">
    <property type="protein sequence ID" value="NVN39839.1"/>
    <property type="molecule type" value="Genomic_DNA"/>
</dbReference>
<protein>
    <submittedName>
        <fullName evidence="3">CocE/NonD family hydrolase</fullName>
    </submittedName>
</protein>
<evidence type="ECO:0000256" key="1">
    <source>
        <dbReference type="ARBA" id="ARBA00022801"/>
    </source>
</evidence>
<comment type="caution">
    <text evidence="3">The sequence shown here is derived from an EMBL/GenBank/DDBJ whole genome shotgun (WGS) entry which is preliminary data.</text>
</comment>
<dbReference type="InterPro" id="IPR013736">
    <property type="entry name" value="Xaa-Pro_dipept_C"/>
</dbReference>